<protein>
    <submittedName>
        <fullName evidence="3">Uncharacterized protein</fullName>
    </submittedName>
</protein>
<accession>A0A2W1JNY6</accession>
<evidence type="ECO:0000259" key="2">
    <source>
        <dbReference type="Pfam" id="PF23988"/>
    </source>
</evidence>
<comment type="caution">
    <text evidence="3">The sequence shown here is derived from an EMBL/GenBank/DDBJ whole genome shotgun (WGS) entry which is preliminary data.</text>
</comment>
<dbReference type="EMBL" id="PQWO01000001">
    <property type="protein sequence ID" value="PZD75043.1"/>
    <property type="molecule type" value="Genomic_DNA"/>
</dbReference>
<dbReference type="AlphaFoldDB" id="A0A2W1JNY6"/>
<dbReference type="RefSeq" id="WP_110984137.1">
    <property type="nucleotide sequence ID" value="NZ_CAWNWM010000001.1"/>
</dbReference>
<feature type="domain" description="DUF6930" evidence="1">
    <location>
        <begin position="8"/>
        <end position="131"/>
    </location>
</feature>
<dbReference type="OrthoDB" id="500911at2"/>
<dbReference type="InterPro" id="IPR054216">
    <property type="entry name" value="DUF6930"/>
</dbReference>
<dbReference type="InterPro" id="IPR055733">
    <property type="entry name" value="DUF7309"/>
</dbReference>
<proteinExistence type="predicted"/>
<evidence type="ECO:0000259" key="1">
    <source>
        <dbReference type="Pfam" id="PF22007"/>
    </source>
</evidence>
<organism evidence="3 4">
    <name type="scientific">Acaryochloris thomasi RCC1774</name>
    <dbReference type="NCBI Taxonomy" id="1764569"/>
    <lineage>
        <taxon>Bacteria</taxon>
        <taxon>Bacillati</taxon>
        <taxon>Cyanobacteriota</taxon>
        <taxon>Cyanophyceae</taxon>
        <taxon>Acaryochloridales</taxon>
        <taxon>Acaryochloridaceae</taxon>
        <taxon>Acaryochloris</taxon>
        <taxon>Acaryochloris thomasi</taxon>
    </lineage>
</organism>
<dbReference type="Pfam" id="PF22007">
    <property type="entry name" value="DUF6930"/>
    <property type="match status" value="1"/>
</dbReference>
<keyword evidence="4" id="KW-1185">Reference proteome</keyword>
<reference evidence="3 4" key="1">
    <citation type="journal article" date="2018" name="Sci. Rep.">
        <title>A novel species of the marine cyanobacterium Acaryochloris with a unique pigment content and lifestyle.</title>
        <authorList>
            <person name="Partensky F."/>
            <person name="Six C."/>
            <person name="Ratin M."/>
            <person name="Garczarek L."/>
            <person name="Vaulot D."/>
            <person name="Probert I."/>
            <person name="Calteau A."/>
            <person name="Gourvil P."/>
            <person name="Marie D."/>
            <person name="Grebert T."/>
            <person name="Bouchier C."/>
            <person name="Le Panse S."/>
            <person name="Gachenot M."/>
            <person name="Rodriguez F."/>
            <person name="Garrido J.L."/>
        </authorList>
    </citation>
    <scope>NUCLEOTIDE SEQUENCE [LARGE SCALE GENOMIC DNA]</scope>
    <source>
        <strain evidence="3 4">RCC1774</strain>
    </source>
</reference>
<evidence type="ECO:0000313" key="4">
    <source>
        <dbReference type="Proteomes" id="UP000248857"/>
    </source>
</evidence>
<gene>
    <name evidence="3" type="ORF">C1752_00147</name>
</gene>
<dbReference type="Pfam" id="PF23988">
    <property type="entry name" value="DUF7309"/>
    <property type="match status" value="1"/>
</dbReference>
<name>A0A2W1JNY6_9CYAN</name>
<evidence type="ECO:0000313" key="3">
    <source>
        <dbReference type="EMBL" id="PZD75043.1"/>
    </source>
</evidence>
<feature type="domain" description="DUF7309" evidence="2">
    <location>
        <begin position="149"/>
        <end position="286"/>
    </location>
</feature>
<sequence>MTVLNPATVRRLNKLQQTTDVWEGDRRPLPGSLLGAGELGTSDWVVWADPTHVVRAMDLVPAANGLEALVRTLIMAMESPQGPAQPARPCAVLVCDREIQFYLRGALQDLNIQVNYAPKLPLIDDICQELQTMMSVAPPPLPSSYGEPLLRAAATVWSDAPWTQLADHQILEISLDHGDLRTLYVSIMGLLEAEYGLLFYRTEASLRQFRQQMMTAVSPDEIEAIFLHQDCLFLNFDVEDASSSETLTGNLEQDGFEPIFGSIHPLEGMRAFLDEEEVLSLTVALDAFHRFWQRHGHKLEPDQFPEVSGRYKIRSPQIDGAESISYSVRVKTRPQLASELWASGFSAEEITDSLSESPILRQDLIPEKAFFSLGMIPWEIVEILRLSALHYQPGKVTVAGDGLPMMMVQTSRPKAKAMIKTLKAGGGIAGLGFNPGESPFDNQGFDLGLIKTADQQLQLFGEYSNGDPVHQRAKRKWNQRCKKTKGWCGFVIAQGGTGKSRGQPTLNDLVALFEVRFLSTKDFDLGTLQLMPQILS</sequence>
<dbReference type="Proteomes" id="UP000248857">
    <property type="component" value="Unassembled WGS sequence"/>
</dbReference>